<dbReference type="KEGG" id="sfc:Spiaf_0454"/>
<dbReference type="AlphaFoldDB" id="H9UGB4"/>
<dbReference type="RefSeq" id="WP_014454554.1">
    <property type="nucleotide sequence ID" value="NC_017098.1"/>
</dbReference>
<dbReference type="HOGENOM" id="CLU_1304226_0_0_12"/>
<keyword evidence="3" id="KW-1185">Reference proteome</keyword>
<evidence type="ECO:0000313" key="3">
    <source>
        <dbReference type="Proteomes" id="UP000007383"/>
    </source>
</evidence>
<evidence type="ECO:0000256" key="1">
    <source>
        <dbReference type="SAM" id="SignalP"/>
    </source>
</evidence>
<reference evidence="3" key="1">
    <citation type="journal article" date="2013" name="Stand. Genomic Sci.">
        <title>Complete genome sequence of the halophilic bacterium Spirochaeta africana type strain (Z-7692(T)) from the alkaline Lake Magadi in the East African Rift.</title>
        <authorList>
            <person name="Liolos K."/>
            <person name="Abt B."/>
            <person name="Scheuner C."/>
            <person name="Teshima H."/>
            <person name="Held B."/>
            <person name="Lapidus A."/>
            <person name="Nolan M."/>
            <person name="Lucas S."/>
            <person name="Deshpande S."/>
            <person name="Cheng J.F."/>
            <person name="Tapia R."/>
            <person name="Goodwin L.A."/>
            <person name="Pitluck S."/>
            <person name="Pagani I."/>
            <person name="Ivanova N."/>
            <person name="Mavromatis K."/>
            <person name="Mikhailova N."/>
            <person name="Huntemann M."/>
            <person name="Pati A."/>
            <person name="Chen A."/>
            <person name="Palaniappan K."/>
            <person name="Land M."/>
            <person name="Rohde M."/>
            <person name="Tindall B.J."/>
            <person name="Detter J.C."/>
            <person name="Goker M."/>
            <person name="Bristow J."/>
            <person name="Eisen J.A."/>
            <person name="Markowitz V."/>
            <person name="Hugenholtz P."/>
            <person name="Woyke T."/>
            <person name="Klenk H.P."/>
            <person name="Kyrpides N.C."/>
        </authorList>
    </citation>
    <scope>NUCLEOTIDE SEQUENCE</scope>
    <source>
        <strain evidence="3">ATCC 700263 / DSM 8902 / Z-7692</strain>
    </source>
</reference>
<gene>
    <name evidence="2" type="ordered locus">Spiaf_0454</name>
</gene>
<evidence type="ECO:0008006" key="4">
    <source>
        <dbReference type="Google" id="ProtNLM"/>
    </source>
</evidence>
<dbReference type="STRING" id="889378.Spiaf_0454"/>
<organism evidence="2 3">
    <name type="scientific">Spirochaeta africana (strain ATCC 700263 / DSM 8902 / Z-7692)</name>
    <dbReference type="NCBI Taxonomy" id="889378"/>
    <lineage>
        <taxon>Bacteria</taxon>
        <taxon>Pseudomonadati</taxon>
        <taxon>Spirochaetota</taxon>
        <taxon>Spirochaetia</taxon>
        <taxon>Spirochaetales</taxon>
        <taxon>Spirochaetaceae</taxon>
        <taxon>Spirochaeta</taxon>
    </lineage>
</organism>
<dbReference type="PATRIC" id="fig|889378.3.peg.462"/>
<accession>H9UGB4</accession>
<name>H9UGB4_SPIAZ</name>
<evidence type="ECO:0000313" key="2">
    <source>
        <dbReference type="EMBL" id="AFG36557.1"/>
    </source>
</evidence>
<proteinExistence type="predicted"/>
<keyword evidence="1" id="KW-0732">Signal</keyword>
<protein>
    <recommendedName>
        <fullName evidence="4">Outer membrane protein beta-barrel domain-containing protein</fullName>
    </recommendedName>
</protein>
<dbReference type="InterPro" id="IPR036709">
    <property type="entry name" value="Autotransporte_beta_dom_sf"/>
</dbReference>
<dbReference type="Proteomes" id="UP000007383">
    <property type="component" value="Chromosome"/>
</dbReference>
<dbReference type="SUPFAM" id="SSF103515">
    <property type="entry name" value="Autotransporter"/>
    <property type="match status" value="1"/>
</dbReference>
<feature type="signal peptide" evidence="1">
    <location>
        <begin position="1"/>
        <end position="24"/>
    </location>
</feature>
<feature type="chain" id="PRO_5003623350" description="Outer membrane protein beta-barrel domain-containing protein" evidence="1">
    <location>
        <begin position="25"/>
        <end position="211"/>
    </location>
</feature>
<dbReference type="EMBL" id="CP003282">
    <property type="protein sequence ID" value="AFG36557.1"/>
    <property type="molecule type" value="Genomic_DNA"/>
</dbReference>
<sequence length="211" mass="23105">MYKKTILILLAMALLAMAALPAAAEEPENPHANTVLVAVNPFGPIIGLYTGSVEFPITRDMTVVVEPEYFNFRASLVALLLDAANDEDWDELDFNIVSYGGRVGINFFPEQVHNGLLVGGSLGYARTQFSFEGTSVFTNTVQVGGRVGYRFIFDFLALTPFAELNLSRITADVGEIYDDLGIEDEFVQNRIESAYGVNFRFGLAFALALGL</sequence>